<reference evidence="1 2" key="1">
    <citation type="journal article" date="2017" name="Environ. Microbiol.">
        <title>Decay of the glycolytic pathway and adaptation to intranuclear parasitism within Enterocytozoonidae microsporidia.</title>
        <authorList>
            <person name="Wiredu Boakye D."/>
            <person name="Jaroenlak P."/>
            <person name="Prachumwat A."/>
            <person name="Williams T.A."/>
            <person name="Bateman K.S."/>
            <person name="Itsathitphaisarn O."/>
            <person name="Sritunyalucksana K."/>
            <person name="Paszkiewicz K.H."/>
            <person name="Moore K.A."/>
            <person name="Stentiford G.D."/>
            <person name="Williams B.A."/>
        </authorList>
    </citation>
    <scope>NUCLEOTIDE SEQUENCE [LARGE SCALE GENOMIC DNA]</scope>
    <source>
        <strain evidence="2">canceri</strain>
    </source>
</reference>
<organism evidence="1 2">
    <name type="scientific">Hepatospora eriocheir</name>
    <dbReference type="NCBI Taxonomy" id="1081669"/>
    <lineage>
        <taxon>Eukaryota</taxon>
        <taxon>Fungi</taxon>
        <taxon>Fungi incertae sedis</taxon>
        <taxon>Microsporidia</taxon>
        <taxon>Hepatosporidae</taxon>
        <taxon>Hepatospora</taxon>
    </lineage>
</organism>
<dbReference type="VEuPathDB" id="MicrosporidiaDB:A0H76_1661"/>
<dbReference type="Proteomes" id="UP000192501">
    <property type="component" value="Unassembled WGS sequence"/>
</dbReference>
<sequence>MLNKHLYEFVCFSLQCQKAYISVYIFNLINSSISLVSETKTILQLLFLQYFAYISTIKNKPIILFMKSGYLHMVVLIL</sequence>
<dbReference type="EMBL" id="LTAI01000367">
    <property type="protein sequence ID" value="ORD98949.1"/>
    <property type="molecule type" value="Genomic_DNA"/>
</dbReference>
<accession>A0A1X0QGN9</accession>
<name>A0A1X0QGN9_9MICR</name>
<comment type="caution">
    <text evidence="1">The sequence shown here is derived from an EMBL/GenBank/DDBJ whole genome shotgun (WGS) entry which is preliminary data.</text>
</comment>
<dbReference type="AlphaFoldDB" id="A0A1X0QGN9"/>
<protein>
    <submittedName>
        <fullName evidence="1">Uncharacterized protein</fullName>
    </submittedName>
</protein>
<gene>
    <name evidence="1" type="ORF">A0H76_1661</name>
</gene>
<evidence type="ECO:0000313" key="1">
    <source>
        <dbReference type="EMBL" id="ORD98949.1"/>
    </source>
</evidence>
<evidence type="ECO:0000313" key="2">
    <source>
        <dbReference type="Proteomes" id="UP000192501"/>
    </source>
</evidence>
<proteinExistence type="predicted"/>